<dbReference type="STRING" id="408657.SAMN04487995_0897"/>
<reference evidence="1 2" key="1">
    <citation type="submission" date="2016-10" db="EMBL/GenBank/DDBJ databases">
        <authorList>
            <person name="de Groot N.N."/>
        </authorList>
    </citation>
    <scope>NUCLEOTIDE SEQUENCE [LARGE SCALE GENOMIC DNA]</scope>
    <source>
        <strain evidence="1 2">DSM 19938</strain>
    </source>
</reference>
<gene>
    <name evidence="1" type="ORF">SAMN04487995_0897</name>
</gene>
<proteinExistence type="predicted"/>
<evidence type="ECO:0000313" key="1">
    <source>
        <dbReference type="EMBL" id="SEI45837.1"/>
    </source>
</evidence>
<dbReference type="EMBL" id="FNXY01000001">
    <property type="protein sequence ID" value="SEI45837.1"/>
    <property type="molecule type" value="Genomic_DNA"/>
</dbReference>
<protein>
    <submittedName>
        <fullName evidence="1">Uncharacterized protein</fullName>
    </submittedName>
</protein>
<dbReference type="AlphaFoldDB" id="A0A1H6R070"/>
<dbReference type="Proteomes" id="UP000199532">
    <property type="component" value="Unassembled WGS sequence"/>
</dbReference>
<name>A0A1H6R070_9BACT</name>
<keyword evidence="2" id="KW-1185">Reference proteome</keyword>
<evidence type="ECO:0000313" key="2">
    <source>
        <dbReference type="Proteomes" id="UP000199532"/>
    </source>
</evidence>
<accession>A0A1H6R070</accession>
<organism evidence="1 2">
    <name type="scientific">Dyadobacter koreensis</name>
    <dbReference type="NCBI Taxonomy" id="408657"/>
    <lineage>
        <taxon>Bacteria</taxon>
        <taxon>Pseudomonadati</taxon>
        <taxon>Bacteroidota</taxon>
        <taxon>Cytophagia</taxon>
        <taxon>Cytophagales</taxon>
        <taxon>Spirosomataceae</taxon>
        <taxon>Dyadobacter</taxon>
    </lineage>
</organism>
<sequence>MVIKKSYTKVMTDFQGAGALLSLVYPNNSQRSPHALESG</sequence>